<dbReference type="Pfam" id="PF00155">
    <property type="entry name" value="Aminotran_1_2"/>
    <property type="match status" value="1"/>
</dbReference>
<evidence type="ECO:0000256" key="3">
    <source>
        <dbReference type="ARBA" id="ARBA00022576"/>
    </source>
</evidence>
<accession>A0A1C7PD25</accession>
<keyword evidence="4 6" id="KW-0808">Transferase</keyword>
<evidence type="ECO:0000313" key="8">
    <source>
        <dbReference type="EMBL" id="SEH92233.1"/>
    </source>
</evidence>
<proteinExistence type="inferred from homology"/>
<gene>
    <name evidence="8" type="ORF">PYTT_1744</name>
</gene>
<dbReference type="InterPro" id="IPR015421">
    <property type="entry name" value="PyrdxlP-dep_Trfase_major"/>
</dbReference>
<dbReference type="PANTHER" id="PTHR46383">
    <property type="entry name" value="ASPARTATE AMINOTRANSFERASE"/>
    <property type="match status" value="1"/>
</dbReference>
<dbReference type="InterPro" id="IPR015422">
    <property type="entry name" value="PyrdxlP-dep_Trfase_small"/>
</dbReference>
<dbReference type="CDD" id="cd00609">
    <property type="entry name" value="AAT_like"/>
    <property type="match status" value="1"/>
</dbReference>
<dbReference type="GO" id="GO:0006520">
    <property type="term" value="P:amino acid metabolic process"/>
    <property type="evidence" value="ECO:0007669"/>
    <property type="project" value="InterPro"/>
</dbReference>
<dbReference type="RefSeq" id="WP_067777719.1">
    <property type="nucleotide sequence ID" value="NZ_LIGX01000041.1"/>
</dbReference>
<dbReference type="PATRIC" id="fig|1679444.3.peg.1707"/>
<dbReference type="AlphaFoldDB" id="A0A1C7PD25"/>
<dbReference type="PROSITE" id="PS00105">
    <property type="entry name" value="AA_TRANSFER_CLASS_1"/>
    <property type="match status" value="1"/>
</dbReference>
<dbReference type="GO" id="GO:0008483">
    <property type="term" value="F:transaminase activity"/>
    <property type="evidence" value="ECO:0007669"/>
    <property type="project" value="UniProtKB-KW"/>
</dbReference>
<evidence type="ECO:0000256" key="2">
    <source>
        <dbReference type="ARBA" id="ARBA00007441"/>
    </source>
</evidence>
<reference evidence="9" key="1">
    <citation type="submission" date="2016-09" db="EMBL/GenBank/DDBJ databases">
        <authorList>
            <person name="Koehorst J."/>
        </authorList>
    </citation>
    <scope>NUCLEOTIDE SEQUENCE [LARGE SCALE GENOMIC DNA]</scope>
</reference>
<evidence type="ECO:0000256" key="6">
    <source>
        <dbReference type="RuleBase" id="RU000481"/>
    </source>
</evidence>
<evidence type="ECO:0000256" key="5">
    <source>
        <dbReference type="ARBA" id="ARBA00022898"/>
    </source>
</evidence>
<dbReference type="OrthoDB" id="9813612at2"/>
<feature type="domain" description="Aminotransferase class I/classII large" evidence="7">
    <location>
        <begin position="31"/>
        <end position="380"/>
    </location>
</feature>
<sequence length="393" mass="43437">MDWSTTIATQVAQIPRSGIRAFFDLVTGRSDIISLGVGEPDFVTPWNIREAAIYSLERGHTTYTSNYGLESLRRKIVTYVENFFGVSYNPLNEVLVTVGVSEAIDLALRALLNPGDEVLYHEPCYVSYAPSVSMAYGVAVPIATKKSDLFALDPAALEAAITPRTKVLMLNFPTNPTGAVAPVETLEAIARLCIKHDLVVLSDEIYSELRYDDVRHTSIASLPGMRERTLLLHGFSKAFAMTGFRLGYACGPEPLVSAMMKVHQYSMLCAPITSQEAAIEALENGTPAMLEMRESYRMRRNYLVKRLNDMGLDCHLPGGAFYVFPDVSRFSLSSKEFAERLLMEAKVAAVPGDAFGASGEGFLRCCYATAFELIREACDAMERFVDKLQKEAR</sequence>
<keyword evidence="9" id="KW-1185">Reference proteome</keyword>
<dbReference type="GO" id="GO:0030170">
    <property type="term" value="F:pyridoxal phosphate binding"/>
    <property type="evidence" value="ECO:0007669"/>
    <property type="project" value="InterPro"/>
</dbReference>
<dbReference type="PANTHER" id="PTHR46383:SF3">
    <property type="entry name" value="ASPARTATE AMINOTRANSFERASE-RELATED"/>
    <property type="match status" value="1"/>
</dbReference>
<dbReference type="InterPro" id="IPR004838">
    <property type="entry name" value="NHTrfase_class1_PyrdxlP-BS"/>
</dbReference>
<dbReference type="SUPFAM" id="SSF53383">
    <property type="entry name" value="PLP-dependent transferases"/>
    <property type="match status" value="1"/>
</dbReference>
<dbReference type="STRING" id="1679444.PYTT_1744"/>
<dbReference type="Proteomes" id="UP000176204">
    <property type="component" value="Chromosome I"/>
</dbReference>
<dbReference type="Gene3D" id="3.40.640.10">
    <property type="entry name" value="Type I PLP-dependent aspartate aminotransferase-like (Major domain)"/>
    <property type="match status" value="1"/>
</dbReference>
<dbReference type="InterPro" id="IPR050596">
    <property type="entry name" value="AspAT/PAT-like"/>
</dbReference>
<dbReference type="EMBL" id="LT629973">
    <property type="protein sequence ID" value="SEH92233.1"/>
    <property type="molecule type" value="Genomic_DNA"/>
</dbReference>
<dbReference type="InterPro" id="IPR004839">
    <property type="entry name" value="Aminotransferase_I/II_large"/>
</dbReference>
<evidence type="ECO:0000256" key="1">
    <source>
        <dbReference type="ARBA" id="ARBA00001933"/>
    </source>
</evidence>
<dbReference type="KEGG" id="agl:PYTT_1744"/>
<organism evidence="8 9">
    <name type="scientific">Akkermansia glycaniphila</name>
    <dbReference type="NCBI Taxonomy" id="1679444"/>
    <lineage>
        <taxon>Bacteria</taxon>
        <taxon>Pseudomonadati</taxon>
        <taxon>Verrucomicrobiota</taxon>
        <taxon>Verrucomicrobiia</taxon>
        <taxon>Verrucomicrobiales</taxon>
        <taxon>Akkermansiaceae</taxon>
        <taxon>Akkermansia</taxon>
    </lineage>
</organism>
<evidence type="ECO:0000313" key="9">
    <source>
        <dbReference type="Proteomes" id="UP000176204"/>
    </source>
</evidence>
<keyword evidence="3 6" id="KW-0032">Aminotransferase</keyword>
<keyword evidence="5" id="KW-0663">Pyridoxal phosphate</keyword>
<comment type="cofactor">
    <cofactor evidence="1 6">
        <name>pyridoxal 5'-phosphate</name>
        <dbReference type="ChEBI" id="CHEBI:597326"/>
    </cofactor>
</comment>
<evidence type="ECO:0000259" key="7">
    <source>
        <dbReference type="Pfam" id="PF00155"/>
    </source>
</evidence>
<dbReference type="FunFam" id="3.40.640.10:FF:000033">
    <property type="entry name" value="Aspartate aminotransferase"/>
    <property type="match status" value="1"/>
</dbReference>
<dbReference type="EC" id="2.6.1.-" evidence="6"/>
<protein>
    <recommendedName>
        <fullName evidence="6">Aminotransferase</fullName>
        <ecNumber evidence="6">2.6.1.-</ecNumber>
    </recommendedName>
</protein>
<dbReference type="InterPro" id="IPR015424">
    <property type="entry name" value="PyrdxlP-dep_Trfase"/>
</dbReference>
<name>A0A1C7PD25_9BACT</name>
<evidence type="ECO:0000256" key="4">
    <source>
        <dbReference type="ARBA" id="ARBA00022679"/>
    </source>
</evidence>
<dbReference type="Gene3D" id="3.90.1150.10">
    <property type="entry name" value="Aspartate Aminotransferase, domain 1"/>
    <property type="match status" value="1"/>
</dbReference>
<comment type="similarity">
    <text evidence="2 6">Belongs to the class-I pyridoxal-phosphate-dependent aminotransferase family.</text>
</comment>